<keyword evidence="1" id="KW-0812">Transmembrane</keyword>
<feature type="transmembrane region" description="Helical" evidence="1">
    <location>
        <begin position="12"/>
        <end position="32"/>
    </location>
</feature>
<feature type="transmembrane region" description="Helical" evidence="1">
    <location>
        <begin position="39"/>
        <end position="61"/>
    </location>
</feature>
<keyword evidence="4" id="KW-1185">Reference proteome</keyword>
<evidence type="ECO:0000256" key="1">
    <source>
        <dbReference type="SAM" id="Phobius"/>
    </source>
</evidence>
<evidence type="ECO:0000313" key="3">
    <source>
        <dbReference type="EMBL" id="GIZ50541.1"/>
    </source>
</evidence>
<dbReference type="RefSeq" id="WP_220806713.1">
    <property type="nucleotide sequence ID" value="NZ_BPMK01000002.1"/>
</dbReference>
<evidence type="ECO:0000313" key="4">
    <source>
        <dbReference type="Proteomes" id="UP000887222"/>
    </source>
</evidence>
<comment type="caution">
    <text evidence="3">The sequence shown here is derived from an EMBL/GenBank/DDBJ whole genome shotgun (WGS) entry which is preliminary data.</text>
</comment>
<name>A0ABQ4Q0I2_9BURK</name>
<dbReference type="InterPro" id="IPR032816">
    <property type="entry name" value="VTT_dom"/>
</dbReference>
<dbReference type="PANTHER" id="PTHR42709">
    <property type="entry name" value="ALKALINE PHOSPHATASE LIKE PROTEIN"/>
    <property type="match status" value="1"/>
</dbReference>
<keyword evidence="1" id="KW-1133">Transmembrane helix</keyword>
<protein>
    <recommendedName>
        <fullName evidence="2">VTT domain-containing protein</fullName>
    </recommendedName>
</protein>
<accession>A0ABQ4Q0I2</accession>
<feature type="transmembrane region" description="Helical" evidence="1">
    <location>
        <begin position="93"/>
        <end position="113"/>
    </location>
</feature>
<organism evidence="3 4">
    <name type="scientific">Noviherbaspirillum aridicola</name>
    <dbReference type="NCBI Taxonomy" id="2849687"/>
    <lineage>
        <taxon>Bacteria</taxon>
        <taxon>Pseudomonadati</taxon>
        <taxon>Pseudomonadota</taxon>
        <taxon>Betaproteobacteria</taxon>
        <taxon>Burkholderiales</taxon>
        <taxon>Oxalobacteraceae</taxon>
        <taxon>Noviherbaspirillum</taxon>
    </lineage>
</organism>
<gene>
    <name evidence="3" type="ORF">NCCP691_05550</name>
</gene>
<evidence type="ECO:0000259" key="2">
    <source>
        <dbReference type="Pfam" id="PF09335"/>
    </source>
</evidence>
<proteinExistence type="predicted"/>
<feature type="domain" description="VTT" evidence="2">
    <location>
        <begin position="27"/>
        <end position="142"/>
    </location>
</feature>
<feature type="transmembrane region" description="Helical" evidence="1">
    <location>
        <begin position="160"/>
        <end position="179"/>
    </location>
</feature>
<dbReference type="Pfam" id="PF09335">
    <property type="entry name" value="VTT_dom"/>
    <property type="match status" value="1"/>
</dbReference>
<keyword evidence="1" id="KW-0472">Membrane</keyword>
<dbReference type="EMBL" id="BPMK01000002">
    <property type="protein sequence ID" value="GIZ50541.1"/>
    <property type="molecule type" value="Genomic_DNA"/>
</dbReference>
<dbReference type="Proteomes" id="UP000887222">
    <property type="component" value="Unassembled WGS sequence"/>
</dbReference>
<sequence>MDISLLIHQYGYLAIAVGSFFEGEAVLLAGTVAAYHGHLVLPVVFLLAALFSFLGDQPYFFGGRRYGPAMLARCPSLVARKDRVDALLEKHQVLLVLSLRFLYGLRVAGLIALGMSRMSPARFLALDFIGALIWASTVTAAGLGLGRLLDEMLAALERDAAQLTLLAALLLGSSLLIIVSRRRRLAPQRARRD</sequence>
<dbReference type="InterPro" id="IPR051311">
    <property type="entry name" value="DedA_domain"/>
</dbReference>
<dbReference type="PANTHER" id="PTHR42709:SF2">
    <property type="entry name" value="INNER MEMBRANE PROTEIN YOHD"/>
    <property type="match status" value="1"/>
</dbReference>
<reference evidence="3 4" key="1">
    <citation type="journal article" date="2022" name="Int. J. Syst. Evol. Microbiol.">
        <title>Noviherbaspirillum aridicola sp. nov., isolated from an arid soil in Pakistan.</title>
        <authorList>
            <person name="Khan I.U."/>
            <person name="Saqib M."/>
            <person name="Amin A."/>
            <person name="Hussain F."/>
            <person name="Li L."/>
            <person name="Liu Y.H."/>
            <person name="Fang B.Z."/>
            <person name="Ahmed I."/>
            <person name="Li W.J."/>
        </authorList>
    </citation>
    <scope>NUCLEOTIDE SEQUENCE [LARGE SCALE GENOMIC DNA]</scope>
    <source>
        <strain evidence="3 4">NCCP-691</strain>
    </source>
</reference>
<feature type="transmembrane region" description="Helical" evidence="1">
    <location>
        <begin position="125"/>
        <end position="148"/>
    </location>
</feature>